<dbReference type="PANTHER" id="PTHR42912">
    <property type="entry name" value="METHYLTRANSFERASE"/>
    <property type="match status" value="1"/>
</dbReference>
<reference evidence="4" key="1">
    <citation type="journal article" date="2019" name="Int. J. Syst. Evol. Microbiol.">
        <title>The Global Catalogue of Microorganisms (GCM) 10K type strain sequencing project: providing services to taxonomists for standard genome sequencing and annotation.</title>
        <authorList>
            <consortium name="The Broad Institute Genomics Platform"/>
            <consortium name="The Broad Institute Genome Sequencing Center for Infectious Disease"/>
            <person name="Wu L."/>
            <person name="Ma J."/>
        </authorList>
    </citation>
    <scope>NUCLEOTIDE SEQUENCE [LARGE SCALE GENOMIC DNA]</scope>
    <source>
        <strain evidence="4">JCM 9918</strain>
    </source>
</reference>
<evidence type="ECO:0000259" key="2">
    <source>
        <dbReference type="Pfam" id="PF13649"/>
    </source>
</evidence>
<comment type="caution">
    <text evidence="3">The sequence shown here is derived from an EMBL/GenBank/DDBJ whole genome shotgun (WGS) entry which is preliminary data.</text>
</comment>
<feature type="region of interest" description="Disordered" evidence="1">
    <location>
        <begin position="1"/>
        <end position="28"/>
    </location>
</feature>
<dbReference type="Gene3D" id="3.40.50.150">
    <property type="entry name" value="Vaccinia Virus protein VP39"/>
    <property type="match status" value="1"/>
</dbReference>
<dbReference type="RefSeq" id="WP_236579916.1">
    <property type="nucleotide sequence ID" value="NZ_JAQOSL010000033.1"/>
</dbReference>
<keyword evidence="3" id="KW-0808">Transferase</keyword>
<organism evidence="3 4">
    <name type="scientific">Streptomyces heilongjiangensis</name>
    <dbReference type="NCBI Taxonomy" id="945052"/>
    <lineage>
        <taxon>Bacteria</taxon>
        <taxon>Bacillati</taxon>
        <taxon>Actinomycetota</taxon>
        <taxon>Actinomycetes</taxon>
        <taxon>Kitasatosporales</taxon>
        <taxon>Streptomycetaceae</taxon>
        <taxon>Streptomyces</taxon>
    </lineage>
</organism>
<dbReference type="EC" id="2.1.1.64" evidence="3"/>
<dbReference type="InterPro" id="IPR050508">
    <property type="entry name" value="Methyltransf_Superfamily"/>
</dbReference>
<dbReference type="Pfam" id="PF13649">
    <property type="entry name" value="Methyltransf_25"/>
    <property type="match status" value="1"/>
</dbReference>
<name>A0ABW1B900_9ACTN</name>
<evidence type="ECO:0000313" key="4">
    <source>
        <dbReference type="Proteomes" id="UP001596112"/>
    </source>
</evidence>
<gene>
    <name evidence="3" type="ORF">ACFQGO_19400</name>
</gene>
<protein>
    <submittedName>
        <fullName evidence="3">Class I SAM-dependent methyltransferase</fullName>
        <ecNumber evidence="3">2.1.1.222</ecNumber>
        <ecNumber evidence="3">2.1.1.64</ecNumber>
    </submittedName>
</protein>
<dbReference type="CDD" id="cd02440">
    <property type="entry name" value="AdoMet_MTases"/>
    <property type="match status" value="1"/>
</dbReference>
<dbReference type="InterPro" id="IPR029063">
    <property type="entry name" value="SAM-dependent_MTases_sf"/>
</dbReference>
<evidence type="ECO:0000313" key="3">
    <source>
        <dbReference type="EMBL" id="MFC5809652.1"/>
    </source>
</evidence>
<feature type="domain" description="Methyltransferase" evidence="2">
    <location>
        <begin position="69"/>
        <end position="162"/>
    </location>
</feature>
<feature type="compositionally biased region" description="Low complexity" evidence="1">
    <location>
        <begin position="11"/>
        <end position="23"/>
    </location>
</feature>
<dbReference type="InterPro" id="IPR041698">
    <property type="entry name" value="Methyltransf_25"/>
</dbReference>
<sequence length="274" mass="29145">MTTSVATEETPATGPDAGDPEPGAGLGTALTTAYSDALAEVYDEIYPATPDLEDIADFLLTLTASGASVLELGVGTGRVALPLADKGFRVHGVDSSAGMLARLAGKDPEGRITPVHADFATLDLGRTFDVVLAPFNSLCCAVAPDEQIALMHAVARHTAPDGHVVIETFDPSDYHVQKKNEISTYPIDGRGAMIESIGVLPASQNMMIHNTLFLDGAAPRSATTVMRYLWPSELDLLAGIARLELSARYSGWREQPFDGGDSRKMCVSVYRPLR</sequence>
<proteinExistence type="predicted"/>
<keyword evidence="4" id="KW-1185">Reference proteome</keyword>
<evidence type="ECO:0000256" key="1">
    <source>
        <dbReference type="SAM" id="MobiDB-lite"/>
    </source>
</evidence>
<dbReference type="SUPFAM" id="SSF53335">
    <property type="entry name" value="S-adenosyl-L-methionine-dependent methyltransferases"/>
    <property type="match status" value="1"/>
</dbReference>
<dbReference type="PANTHER" id="PTHR42912:SF80">
    <property type="entry name" value="METHYLTRANSFERASE DOMAIN-CONTAINING PROTEIN"/>
    <property type="match status" value="1"/>
</dbReference>
<dbReference type="EC" id="2.1.1.222" evidence="3"/>
<dbReference type="GO" id="GO:0061542">
    <property type="term" value="F:3-demethylubiquinol 3-O-methyltransferase activity"/>
    <property type="evidence" value="ECO:0007669"/>
    <property type="project" value="UniProtKB-EC"/>
</dbReference>
<dbReference type="GO" id="GO:0102208">
    <property type="term" value="F:2-polyprenyl-6-hydroxyphenol methylase activity"/>
    <property type="evidence" value="ECO:0007669"/>
    <property type="project" value="UniProtKB-EC"/>
</dbReference>
<dbReference type="EMBL" id="JBHSNZ010000012">
    <property type="protein sequence ID" value="MFC5809652.1"/>
    <property type="molecule type" value="Genomic_DNA"/>
</dbReference>
<dbReference type="GO" id="GO:0032259">
    <property type="term" value="P:methylation"/>
    <property type="evidence" value="ECO:0007669"/>
    <property type="project" value="UniProtKB-KW"/>
</dbReference>
<keyword evidence="3" id="KW-0489">Methyltransferase</keyword>
<accession>A0ABW1B900</accession>
<dbReference type="Proteomes" id="UP001596112">
    <property type="component" value="Unassembled WGS sequence"/>
</dbReference>